<dbReference type="InterPro" id="IPR050489">
    <property type="entry name" value="Tyr-tRNA_synthase"/>
</dbReference>
<dbReference type="EC" id="6.1.1.1" evidence="1"/>
<evidence type="ECO:0000256" key="1">
    <source>
        <dbReference type="ARBA" id="ARBA00013160"/>
    </source>
</evidence>
<dbReference type="PANTHER" id="PTHR46264:SF4">
    <property type="entry name" value="TYROSINE--TRNA LIGASE, CYTOPLASMIC"/>
    <property type="match status" value="1"/>
</dbReference>
<dbReference type="PANTHER" id="PTHR46264">
    <property type="entry name" value="TYROSINE-TRNA LIGASE"/>
    <property type="match status" value="1"/>
</dbReference>
<protein>
    <recommendedName>
        <fullName evidence="1">tyrosine--tRNA ligase</fullName>
        <ecNumber evidence="1">6.1.1.1</ecNumber>
    </recommendedName>
    <alternativeName>
        <fullName evidence="7">Tyrosyl-tRNA synthetase</fullName>
    </alternativeName>
</protein>
<dbReference type="Gene3D" id="1.10.240.10">
    <property type="entry name" value="Tyrosyl-Transfer RNA Synthetase"/>
    <property type="match status" value="1"/>
</dbReference>
<evidence type="ECO:0000313" key="11">
    <source>
        <dbReference type="Proteomes" id="UP000177328"/>
    </source>
</evidence>
<evidence type="ECO:0000256" key="9">
    <source>
        <dbReference type="RuleBase" id="RU363036"/>
    </source>
</evidence>
<dbReference type="NCBIfam" id="NF006330">
    <property type="entry name" value="PRK08560.1"/>
    <property type="match status" value="1"/>
</dbReference>
<organism evidence="10 11">
    <name type="scientific">Candidatus Daviesbacteria bacterium RIFCSPHIGHO2_02_FULL_43_12</name>
    <dbReference type="NCBI Taxonomy" id="1797776"/>
    <lineage>
        <taxon>Bacteria</taxon>
        <taxon>Candidatus Daviesiibacteriota</taxon>
    </lineage>
</organism>
<reference evidence="10 11" key="1">
    <citation type="journal article" date="2016" name="Nat. Commun.">
        <title>Thousands of microbial genomes shed light on interconnected biogeochemical processes in an aquifer system.</title>
        <authorList>
            <person name="Anantharaman K."/>
            <person name="Brown C.T."/>
            <person name="Hug L.A."/>
            <person name="Sharon I."/>
            <person name="Castelle C.J."/>
            <person name="Probst A.J."/>
            <person name="Thomas B.C."/>
            <person name="Singh A."/>
            <person name="Wilkins M.J."/>
            <person name="Karaoz U."/>
            <person name="Brodie E.L."/>
            <person name="Williams K.H."/>
            <person name="Hubbard S.S."/>
            <person name="Banfield J.F."/>
        </authorList>
    </citation>
    <scope>NUCLEOTIDE SEQUENCE [LARGE SCALE GENOMIC DNA]</scope>
</reference>
<keyword evidence="6 9" id="KW-0030">Aminoacyl-tRNA synthetase</keyword>
<evidence type="ECO:0000256" key="5">
    <source>
        <dbReference type="ARBA" id="ARBA00022917"/>
    </source>
</evidence>
<keyword evidence="3 9" id="KW-0547">Nucleotide-binding</keyword>
<dbReference type="InterPro" id="IPR002307">
    <property type="entry name" value="Tyr-tRNA-ligase"/>
</dbReference>
<gene>
    <name evidence="10" type="ORF">A3D25_03320</name>
</gene>
<keyword evidence="4 9" id="KW-0067">ATP-binding</keyword>
<dbReference type="GO" id="GO:0005737">
    <property type="term" value="C:cytoplasm"/>
    <property type="evidence" value="ECO:0007669"/>
    <property type="project" value="TreeGrafter"/>
</dbReference>
<dbReference type="InterPro" id="IPR023617">
    <property type="entry name" value="Tyr-tRNA-ligase_arc/euk-type"/>
</dbReference>
<evidence type="ECO:0000256" key="4">
    <source>
        <dbReference type="ARBA" id="ARBA00022840"/>
    </source>
</evidence>
<dbReference type="GO" id="GO:0005524">
    <property type="term" value="F:ATP binding"/>
    <property type="evidence" value="ECO:0007669"/>
    <property type="project" value="UniProtKB-KW"/>
</dbReference>
<dbReference type="GO" id="GO:0006437">
    <property type="term" value="P:tyrosyl-tRNA aminoacylation"/>
    <property type="evidence" value="ECO:0007669"/>
    <property type="project" value="InterPro"/>
</dbReference>
<evidence type="ECO:0000256" key="6">
    <source>
        <dbReference type="ARBA" id="ARBA00023146"/>
    </source>
</evidence>
<comment type="caution">
    <text evidence="10">The sequence shown here is derived from an EMBL/GenBank/DDBJ whole genome shotgun (WGS) entry which is preliminary data.</text>
</comment>
<dbReference type="SUPFAM" id="SSF52374">
    <property type="entry name" value="Nucleotidylyl transferase"/>
    <property type="match status" value="1"/>
</dbReference>
<dbReference type="InterPro" id="IPR002305">
    <property type="entry name" value="aa-tRNA-synth_Ic"/>
</dbReference>
<keyword evidence="2 9" id="KW-0436">Ligase</keyword>
<dbReference type="Gene3D" id="3.40.50.620">
    <property type="entry name" value="HUPs"/>
    <property type="match status" value="1"/>
</dbReference>
<dbReference type="AlphaFoldDB" id="A0A1F5KFJ8"/>
<comment type="catalytic activity">
    <reaction evidence="8">
        <text>tRNA(Tyr) + L-tyrosine + ATP = L-tyrosyl-tRNA(Tyr) + AMP + diphosphate + H(+)</text>
        <dbReference type="Rhea" id="RHEA:10220"/>
        <dbReference type="Rhea" id="RHEA-COMP:9706"/>
        <dbReference type="Rhea" id="RHEA-COMP:9707"/>
        <dbReference type="ChEBI" id="CHEBI:15378"/>
        <dbReference type="ChEBI" id="CHEBI:30616"/>
        <dbReference type="ChEBI" id="CHEBI:33019"/>
        <dbReference type="ChEBI" id="CHEBI:58315"/>
        <dbReference type="ChEBI" id="CHEBI:78442"/>
        <dbReference type="ChEBI" id="CHEBI:78536"/>
        <dbReference type="ChEBI" id="CHEBI:456215"/>
        <dbReference type="EC" id="6.1.1.1"/>
    </reaction>
</comment>
<accession>A0A1F5KFJ8</accession>
<evidence type="ECO:0000256" key="7">
    <source>
        <dbReference type="ARBA" id="ARBA00033323"/>
    </source>
</evidence>
<dbReference type="EMBL" id="MFDD01000015">
    <property type="protein sequence ID" value="OGE39732.1"/>
    <property type="molecule type" value="Genomic_DNA"/>
</dbReference>
<dbReference type="Proteomes" id="UP000177328">
    <property type="component" value="Unassembled WGS sequence"/>
</dbReference>
<sequence>MTTDEKISLITKNLAETLTVEELRSLINSGTPLKHYIGFEISGKLHIGHFYQLMKVKDLQAAGAETIIWLADYHSAVNDKLGGNLETIKRVAKNYFIPAMKVLFESIGGDPNKLIFKLCSEEYASHPDFWMTFIETAKATSLARSKRSITIMGREAAEDSIETAKIMYPIMQAADIFLLQTNIAQAGIDQRKVHVVARDAAMQIKTYPLKDARGNQLKPIAIHTPILLGLDFQESANHDDGSLERDEVAMRTKMSKSKANSSVSVHDSPQDIKQKINQAFAPEGVTQNNPLLNWTKYLIFNSSHSTFSVTRPEKFGGDIAYSVFEDLEEDYAKKKLHPMDLKASVADWLIETLKPVRVCFEDPIKQASLDELESLTSSKFSK</sequence>
<evidence type="ECO:0000256" key="8">
    <source>
        <dbReference type="ARBA" id="ARBA00048248"/>
    </source>
</evidence>
<name>A0A1F5KFJ8_9BACT</name>
<keyword evidence="5 9" id="KW-0648">Protein biosynthesis</keyword>
<dbReference type="GO" id="GO:0004831">
    <property type="term" value="F:tyrosine-tRNA ligase activity"/>
    <property type="evidence" value="ECO:0007669"/>
    <property type="project" value="UniProtKB-EC"/>
</dbReference>
<dbReference type="PIRSF" id="PIRSF006588">
    <property type="entry name" value="TyrRS_arch_euk"/>
    <property type="match status" value="1"/>
</dbReference>
<dbReference type="Pfam" id="PF00579">
    <property type="entry name" value="tRNA-synt_1b"/>
    <property type="match status" value="1"/>
</dbReference>
<dbReference type="PRINTS" id="PR01040">
    <property type="entry name" value="TRNASYNTHTYR"/>
</dbReference>
<evidence type="ECO:0000256" key="2">
    <source>
        <dbReference type="ARBA" id="ARBA00022598"/>
    </source>
</evidence>
<comment type="similarity">
    <text evidence="9">Belongs to the class-I aminoacyl-tRNA synthetase family.</text>
</comment>
<evidence type="ECO:0000256" key="3">
    <source>
        <dbReference type="ARBA" id="ARBA00022741"/>
    </source>
</evidence>
<evidence type="ECO:0000313" key="10">
    <source>
        <dbReference type="EMBL" id="OGE39732.1"/>
    </source>
</evidence>
<dbReference type="InterPro" id="IPR014729">
    <property type="entry name" value="Rossmann-like_a/b/a_fold"/>
</dbReference>
<proteinExistence type="inferred from homology"/>